<dbReference type="OrthoDB" id="6509908at2759"/>
<feature type="compositionally biased region" description="Low complexity" evidence="3">
    <location>
        <begin position="1"/>
        <end position="17"/>
    </location>
</feature>
<dbReference type="PANTHER" id="PTHR11360:SF284">
    <property type="entry name" value="EG:103B4.3 PROTEIN-RELATED"/>
    <property type="match status" value="1"/>
</dbReference>
<evidence type="ECO:0000313" key="7">
    <source>
        <dbReference type="Proteomes" id="UP001139887"/>
    </source>
</evidence>
<dbReference type="SUPFAM" id="SSF103473">
    <property type="entry name" value="MFS general substrate transporter"/>
    <property type="match status" value="1"/>
</dbReference>
<keyword evidence="4" id="KW-0812">Transmembrane</keyword>
<dbReference type="AlphaFoldDB" id="A0A9W8IB91"/>
<dbReference type="InterPro" id="IPR050327">
    <property type="entry name" value="Proton-linked_MCT"/>
</dbReference>
<dbReference type="EMBL" id="JANBUW010000459">
    <property type="protein sequence ID" value="KAJ2846767.1"/>
    <property type="molecule type" value="Genomic_DNA"/>
</dbReference>
<evidence type="ECO:0000256" key="3">
    <source>
        <dbReference type="SAM" id="MobiDB-lite"/>
    </source>
</evidence>
<organism evidence="6 7">
    <name type="scientific">Coemansia brasiliensis</name>
    <dbReference type="NCBI Taxonomy" id="2650707"/>
    <lineage>
        <taxon>Eukaryota</taxon>
        <taxon>Fungi</taxon>
        <taxon>Fungi incertae sedis</taxon>
        <taxon>Zoopagomycota</taxon>
        <taxon>Kickxellomycotina</taxon>
        <taxon>Kickxellomycetes</taxon>
        <taxon>Kickxellales</taxon>
        <taxon>Kickxellaceae</taxon>
        <taxon>Coemansia</taxon>
    </lineage>
</organism>
<protein>
    <recommendedName>
        <fullName evidence="5">Major facilitator superfamily (MFS) profile domain-containing protein</fullName>
    </recommendedName>
</protein>
<dbReference type="Proteomes" id="UP001139887">
    <property type="component" value="Unassembled WGS sequence"/>
</dbReference>
<feature type="region of interest" description="Disordered" evidence="3">
    <location>
        <begin position="1"/>
        <end position="42"/>
    </location>
</feature>
<gene>
    <name evidence="6" type="ORF">IWW36_004191</name>
</gene>
<dbReference type="GO" id="GO:0016020">
    <property type="term" value="C:membrane"/>
    <property type="evidence" value="ECO:0007669"/>
    <property type="project" value="UniProtKB-SubCell"/>
</dbReference>
<feature type="transmembrane region" description="Helical" evidence="4">
    <location>
        <begin position="216"/>
        <end position="236"/>
    </location>
</feature>
<comment type="similarity">
    <text evidence="2">Belongs to the major facilitator superfamily. Monocarboxylate porter (TC 2.A.1.13) family.</text>
</comment>
<evidence type="ECO:0000256" key="4">
    <source>
        <dbReference type="SAM" id="Phobius"/>
    </source>
</evidence>
<dbReference type="InterPro" id="IPR036259">
    <property type="entry name" value="MFS_trans_sf"/>
</dbReference>
<keyword evidence="7" id="KW-1185">Reference proteome</keyword>
<dbReference type="InterPro" id="IPR011701">
    <property type="entry name" value="MFS"/>
</dbReference>
<evidence type="ECO:0000313" key="6">
    <source>
        <dbReference type="EMBL" id="KAJ2846767.1"/>
    </source>
</evidence>
<dbReference type="GO" id="GO:0022857">
    <property type="term" value="F:transmembrane transporter activity"/>
    <property type="evidence" value="ECO:0007669"/>
    <property type="project" value="InterPro"/>
</dbReference>
<comment type="caution">
    <text evidence="6">The sequence shown here is derived from an EMBL/GenBank/DDBJ whole genome shotgun (WGS) entry which is preliminary data.</text>
</comment>
<feature type="domain" description="Major facilitator superfamily (MFS) profile" evidence="5">
    <location>
        <begin position="61"/>
        <end position="441"/>
    </location>
</feature>
<feature type="transmembrane region" description="Helical" evidence="4">
    <location>
        <begin position="158"/>
        <end position="178"/>
    </location>
</feature>
<feature type="transmembrane region" description="Helical" evidence="4">
    <location>
        <begin position="185"/>
        <end position="204"/>
    </location>
</feature>
<evidence type="ECO:0000259" key="5">
    <source>
        <dbReference type="PROSITE" id="PS50850"/>
    </source>
</evidence>
<keyword evidence="4" id="KW-0472">Membrane</keyword>
<dbReference type="CDD" id="cd17352">
    <property type="entry name" value="MFS_MCT_SLC16"/>
    <property type="match status" value="1"/>
</dbReference>
<feature type="transmembrane region" description="Helical" evidence="4">
    <location>
        <begin position="257"/>
        <end position="282"/>
    </location>
</feature>
<dbReference type="PANTHER" id="PTHR11360">
    <property type="entry name" value="MONOCARBOXYLATE TRANSPORTER"/>
    <property type="match status" value="1"/>
</dbReference>
<dbReference type="PROSITE" id="PS50850">
    <property type="entry name" value="MFS"/>
    <property type="match status" value="1"/>
</dbReference>
<feature type="transmembrane region" description="Helical" evidence="4">
    <location>
        <begin position="127"/>
        <end position="146"/>
    </location>
</feature>
<dbReference type="InterPro" id="IPR020846">
    <property type="entry name" value="MFS_dom"/>
</dbReference>
<evidence type="ECO:0000256" key="1">
    <source>
        <dbReference type="ARBA" id="ARBA00004141"/>
    </source>
</evidence>
<accession>A0A9W8IB91</accession>
<name>A0A9W8IB91_9FUNG</name>
<keyword evidence="4" id="KW-1133">Transmembrane helix</keyword>
<feature type="transmembrane region" description="Helical" evidence="4">
    <location>
        <begin position="418"/>
        <end position="440"/>
    </location>
</feature>
<feature type="transmembrane region" description="Helical" evidence="4">
    <location>
        <begin position="349"/>
        <end position="375"/>
    </location>
</feature>
<feature type="transmembrane region" description="Helical" evidence="4">
    <location>
        <begin position="95"/>
        <end position="115"/>
    </location>
</feature>
<dbReference type="Gene3D" id="1.20.1250.20">
    <property type="entry name" value="MFS general substrate transporter like domains"/>
    <property type="match status" value="2"/>
</dbReference>
<comment type="subcellular location">
    <subcellularLocation>
        <location evidence="1">Membrane</location>
        <topology evidence="1">Multi-pass membrane protein</topology>
    </subcellularLocation>
</comment>
<feature type="transmembrane region" description="Helical" evidence="4">
    <location>
        <begin position="324"/>
        <end position="343"/>
    </location>
</feature>
<dbReference type="Pfam" id="PF07690">
    <property type="entry name" value="MFS_1"/>
    <property type="match status" value="1"/>
</dbReference>
<evidence type="ECO:0000256" key="2">
    <source>
        <dbReference type="ARBA" id="ARBA00006727"/>
    </source>
</evidence>
<sequence>MSTTRAAPTETTAAESADIVSKEKTVTDSQRSHQYHLPADKQGQASSLIRPLDSPFGWIPTLATTVNFMFIFGASNSYGVFSTYYLNVRFPETSAATLSWIGSLITTSMFCLNIFTGALADKKGYRFSAFIGTGICTLAYALASFSTKVWQLMLTQGVLFGIGASFLLAPTNSLAASWFDKHRGLATGISLAGSSIGGLWFTVLTQAIMDRMGSEWALRILGILTFFVTGTMNLLYFQRVPPKPRKRIVEYQVARRLTFWLIALELFAAYTGYWALVFYIGTTAKQIGGTLQDGSNLLVVLNASNVVGRILTGFIADRIGAIDTLVLSLVLTVAVEMPLWMTAKSMVPLYVLCTLYGLIGSTFISLNPVIVAIYFKDDPLSSIMGMTNMFSGLGGLAGSLSQGAIFDKYDRRSKFTNTIIFSSMFILFAAIVSLVLRVHIKKKEKGI</sequence>
<feature type="transmembrane region" description="Helical" evidence="4">
    <location>
        <begin position="387"/>
        <end position="406"/>
    </location>
</feature>
<proteinExistence type="inferred from homology"/>
<reference evidence="6" key="1">
    <citation type="submission" date="2022-07" db="EMBL/GenBank/DDBJ databases">
        <title>Phylogenomic reconstructions and comparative analyses of Kickxellomycotina fungi.</title>
        <authorList>
            <person name="Reynolds N.K."/>
            <person name="Stajich J.E."/>
            <person name="Barry K."/>
            <person name="Grigoriev I.V."/>
            <person name="Crous P."/>
            <person name="Smith M.E."/>
        </authorList>
    </citation>
    <scope>NUCLEOTIDE SEQUENCE</scope>
    <source>
        <strain evidence="6">NRRL 1566</strain>
    </source>
</reference>